<feature type="compositionally biased region" description="Polar residues" evidence="2">
    <location>
        <begin position="12"/>
        <end position="21"/>
    </location>
</feature>
<feature type="region of interest" description="Disordered" evidence="2">
    <location>
        <begin position="1"/>
        <end position="21"/>
    </location>
</feature>
<dbReference type="AlphaFoldDB" id="A0A3P3VKJ6"/>
<evidence type="ECO:0000313" key="4">
    <source>
        <dbReference type="EMBL" id="RRJ82289.1"/>
    </source>
</evidence>
<dbReference type="PANTHER" id="PTHR30143">
    <property type="entry name" value="ACID HYDRATASE"/>
    <property type="match status" value="1"/>
</dbReference>
<dbReference type="GO" id="GO:0005737">
    <property type="term" value="C:cytoplasm"/>
    <property type="evidence" value="ECO:0007669"/>
    <property type="project" value="TreeGrafter"/>
</dbReference>
<evidence type="ECO:0000256" key="2">
    <source>
        <dbReference type="SAM" id="MobiDB-lite"/>
    </source>
</evidence>
<evidence type="ECO:0000259" key="3">
    <source>
        <dbReference type="Pfam" id="PF01557"/>
    </source>
</evidence>
<protein>
    <recommendedName>
        <fullName evidence="3">Fumarylacetoacetase-like C-terminal domain-containing protein</fullName>
    </recommendedName>
</protein>
<dbReference type="InterPro" id="IPR036663">
    <property type="entry name" value="Fumarylacetoacetase_C_sf"/>
</dbReference>
<comment type="caution">
    <text evidence="4">The sequence shown here is derived from an EMBL/GenBank/DDBJ whole genome shotgun (WGS) entry which is preliminary data.</text>
</comment>
<reference evidence="4 5" key="1">
    <citation type="submission" date="2018-08" db="EMBL/GenBank/DDBJ databases">
        <authorList>
            <person name="Khan S.A."/>
        </authorList>
    </citation>
    <scope>NUCLEOTIDE SEQUENCE [LARGE SCALE GENOMIC DNA]</scope>
    <source>
        <strain evidence="4 5">GTF-13</strain>
    </source>
</reference>
<name>A0A3P3VKJ6_9GAMM</name>
<dbReference type="InterPro" id="IPR011234">
    <property type="entry name" value="Fumarylacetoacetase-like_C"/>
</dbReference>
<keyword evidence="5" id="KW-1185">Reference proteome</keyword>
<dbReference type="EMBL" id="QWEZ01000002">
    <property type="protein sequence ID" value="RRJ82289.1"/>
    <property type="molecule type" value="Genomic_DNA"/>
</dbReference>
<feature type="domain" description="Fumarylacetoacetase-like C-terminal" evidence="3">
    <location>
        <begin position="116"/>
        <end position="274"/>
    </location>
</feature>
<dbReference type="SUPFAM" id="SSF56529">
    <property type="entry name" value="FAH"/>
    <property type="match status" value="1"/>
</dbReference>
<accession>A0A3P3VKJ6</accession>
<dbReference type="Gene3D" id="3.90.850.10">
    <property type="entry name" value="Fumarylacetoacetase-like, C-terminal domain"/>
    <property type="match status" value="1"/>
</dbReference>
<proteinExistence type="predicted"/>
<evidence type="ECO:0000256" key="1">
    <source>
        <dbReference type="ARBA" id="ARBA00023239"/>
    </source>
</evidence>
<keyword evidence="1" id="KW-0456">Lyase</keyword>
<reference evidence="4 5" key="2">
    <citation type="submission" date="2018-12" db="EMBL/GenBank/DDBJ databases">
        <title>Simiduia agarivorans gen. nov., sp. nov., a marine, agarolytic bacterium isolated from shallow coastal water from Keelung, Taiwan.</title>
        <authorList>
            <person name="Shieh W.Y."/>
        </authorList>
    </citation>
    <scope>NUCLEOTIDE SEQUENCE [LARGE SCALE GENOMIC DNA]</scope>
    <source>
        <strain evidence="4 5">GTF-13</strain>
    </source>
</reference>
<evidence type="ECO:0000313" key="5">
    <source>
        <dbReference type="Proteomes" id="UP000280792"/>
    </source>
</evidence>
<organism evidence="4 5">
    <name type="scientific">Aestuariirhabdus litorea</name>
    <dbReference type="NCBI Taxonomy" id="2528527"/>
    <lineage>
        <taxon>Bacteria</taxon>
        <taxon>Pseudomonadati</taxon>
        <taxon>Pseudomonadota</taxon>
        <taxon>Gammaproteobacteria</taxon>
        <taxon>Oceanospirillales</taxon>
        <taxon>Aestuariirhabdaceae</taxon>
        <taxon>Aestuariirhabdus</taxon>
    </lineage>
</organism>
<dbReference type="Proteomes" id="UP000280792">
    <property type="component" value="Unassembled WGS sequence"/>
</dbReference>
<sequence length="277" mass="29926">MLAPGDRGGRSPTRSAFMPSNNNHLAPAVELLCQAREQQRPLSLSQLAAVRGPATEEEAYWIQEAVLARLAAGRQQRVSAWKVGAPSREATPIAAPIADALVHPDGARLEGAGFYVIGIEAELAYRFCRDFPARSEAYTPEEVWEGIDGVCAAIEIVDTRLERWDEAGPWWKLADNQVNGGLVLGSGIDDWQGVDNSRQAAEQWLNGKRVIARTGSHPLGDPLCLIPWLVNHCTGRQGGLRAGDHVTTGTWTGMEFVPPGSSVRVCFPGVGEVSVEL</sequence>
<dbReference type="GO" id="GO:0008684">
    <property type="term" value="F:2-oxopent-4-enoate hydratase activity"/>
    <property type="evidence" value="ECO:0007669"/>
    <property type="project" value="TreeGrafter"/>
</dbReference>
<dbReference type="Pfam" id="PF01557">
    <property type="entry name" value="FAA_hydrolase"/>
    <property type="match status" value="1"/>
</dbReference>
<dbReference type="PANTHER" id="PTHR30143:SF0">
    <property type="entry name" value="2-KETO-4-PENTENOATE HYDRATASE"/>
    <property type="match status" value="1"/>
</dbReference>
<dbReference type="InterPro" id="IPR050772">
    <property type="entry name" value="Hydratase-Decarb/MhpD_sf"/>
</dbReference>
<gene>
    <name evidence="4" type="ORF">D0544_10400</name>
</gene>